<sequence>MKKVSLIIMITVFKSVFVGSIAQNAYGSLSNLEQSKLVDNHDAEILSDYSCQSSQSGSNPDAEILSDFHQSSESGTDFLSHTNQFSALGSPQYSETSTDIGQLDQLEEISGFNLPNFSDINIISQINLLDFESNAGFRSFFESNADFRSLILEAHREDVEYFSGYNRILRNITLEGAFYSNQSGEFSEFDW</sequence>
<organism evidence="1 2">
    <name type="scientific">Holospora elegans E1</name>
    <dbReference type="NCBI Taxonomy" id="1427503"/>
    <lineage>
        <taxon>Bacteria</taxon>
        <taxon>Pseudomonadati</taxon>
        <taxon>Pseudomonadota</taxon>
        <taxon>Alphaproteobacteria</taxon>
        <taxon>Holosporales</taxon>
        <taxon>Holosporaceae</taxon>
        <taxon>Holospora</taxon>
    </lineage>
</organism>
<dbReference type="AlphaFoldDB" id="A0A023DZ02"/>
<name>A0A023DZ02_9PROT</name>
<reference evidence="1 2" key="1">
    <citation type="journal article" date="2014" name="FEMS Microbiol. Lett.">
        <title>Draft genome sequences of three Holospora species (Holospora obtusa, Holospora undulata, and Holospora elegans), endonuclear symbiotic bacteria of the ciliate Paramecium caudatum.</title>
        <authorList>
            <person name="Dohra H."/>
            <person name="Tanaka K."/>
            <person name="Suzuki T."/>
            <person name="Fujishima M."/>
            <person name="Suzuki H."/>
        </authorList>
    </citation>
    <scope>NUCLEOTIDE SEQUENCE [LARGE SCALE GENOMIC DNA]</scope>
    <source>
        <strain evidence="1 2">E1</strain>
    </source>
</reference>
<dbReference type="EMBL" id="BAUP01000136">
    <property type="protein sequence ID" value="GAJ46759.1"/>
    <property type="molecule type" value="Genomic_DNA"/>
</dbReference>
<keyword evidence="2" id="KW-1185">Reference proteome</keyword>
<proteinExistence type="predicted"/>
<evidence type="ECO:0000313" key="2">
    <source>
        <dbReference type="Proteomes" id="UP000024842"/>
    </source>
</evidence>
<protein>
    <submittedName>
        <fullName evidence="1">Uncharacterized protein</fullName>
    </submittedName>
</protein>
<gene>
    <name evidence="1" type="ORF">HE1_01098</name>
</gene>
<dbReference type="Proteomes" id="UP000024842">
    <property type="component" value="Unassembled WGS sequence"/>
</dbReference>
<accession>A0A023DZ02</accession>
<evidence type="ECO:0000313" key="1">
    <source>
        <dbReference type="EMBL" id="GAJ46759.1"/>
    </source>
</evidence>
<comment type="caution">
    <text evidence="1">The sequence shown here is derived from an EMBL/GenBank/DDBJ whole genome shotgun (WGS) entry which is preliminary data.</text>
</comment>